<accession>A0AAE7XP86</accession>
<organism evidence="1 2">
    <name type="scientific">Erwinia phage pEa_SNUABM_2</name>
    <dbReference type="NCBI Taxonomy" id="2869547"/>
    <lineage>
        <taxon>Viruses</taxon>
        <taxon>Duplodnaviria</taxon>
        <taxon>Heunggongvirae</taxon>
        <taxon>Uroviricota</taxon>
        <taxon>Caudoviricetes</taxon>
        <taxon>Alexandravirus</taxon>
        <taxon>Alexandravirus SNUABM2</taxon>
    </lineage>
</organism>
<evidence type="ECO:0000313" key="1">
    <source>
        <dbReference type="EMBL" id="QZE59270.1"/>
    </source>
</evidence>
<keyword evidence="2" id="KW-1185">Reference proteome</keyword>
<gene>
    <name evidence="1" type="ORF">pEaSNUABM2_00026</name>
</gene>
<evidence type="ECO:0000313" key="2">
    <source>
        <dbReference type="Proteomes" id="UP000827974"/>
    </source>
</evidence>
<proteinExistence type="predicted"/>
<sequence length="230" mass="26607">MEQEMKDMPVHIVNGFQFSDNSAHLLSYALDMARLGGTIGPEFWEAHIVENVGKVSLTETIMISGPIIRAKDFSIFDSIEQCRKDAQVVFESLLYGFDTLMQEFREVLLGEAPHKPHTTFLNGKSFSNELLSYLSRPAEESDMELLDVYRRQACGLCDAEPILMRLRLPGNTQHLWNGEWRAVIRASEEIRAHQFNMWYYNHAFTKHRMQALSNCYLYTKHAEHFNRGQS</sequence>
<name>A0AAE7XP86_9CAUD</name>
<protein>
    <submittedName>
        <fullName evidence="1">Uncharacterized protein</fullName>
    </submittedName>
</protein>
<dbReference type="EMBL" id="MZ443786">
    <property type="protein sequence ID" value="QZE59270.1"/>
    <property type="molecule type" value="Genomic_DNA"/>
</dbReference>
<dbReference type="Proteomes" id="UP000827974">
    <property type="component" value="Segment"/>
</dbReference>
<reference evidence="1 2" key="1">
    <citation type="submission" date="2021-06" db="EMBL/GenBank/DDBJ databases">
        <title>Complete genome sequence of Erwinia phage pEa_SNUABM_2.</title>
        <authorList>
            <person name="Kim S.G."/>
            <person name="Park S.C."/>
        </authorList>
    </citation>
    <scope>NUCLEOTIDE SEQUENCE [LARGE SCALE GENOMIC DNA]</scope>
</reference>